<dbReference type="SUPFAM" id="SSF51735">
    <property type="entry name" value="NAD(P)-binding Rossmann-fold domains"/>
    <property type="match status" value="2"/>
</dbReference>
<feature type="domain" description="RCK C-terminal" evidence="7">
    <location>
        <begin position="143"/>
        <end position="226"/>
    </location>
</feature>
<name>A0A3B1CSN9_9ZZZZ</name>
<dbReference type="PRINTS" id="PR00335">
    <property type="entry name" value="KUPTAKETRKA"/>
</dbReference>
<sequence>MRIIIIGAGEVGYHISKFLSREEGVEVVVVDTNKEQLGRINEELDISVVEGEGGSPSVLNEAGADKASILLAVTNSDETNMISCLVAKALFNIPRKIARIRNDEYYANRLLLARDNLDIDPAINPELESASAILRIIDAPFATDVEEFEGGVIKVIGFRVQKDSLLAGKTLQEFRERIREKVLIGIIQRENSAIIPSGKDRIEENDIVYLPVHRDHVHRTAALISGALKPVRNMIIVGGGRIGFHVAREMEKKDVTVKIIEKNPERCKFLIKNLRRTVVLIGDGADRGLLDEENISSMDVFAAISNNEELNIMSSLLAKRLGVRKVITVVNRTDYLPLAHSLGIEVVISPRLITASSILRYIRRGEILSLTAIAEDMAEIIEAGVGEKSNF</sequence>
<accession>A0A3B1CSN9</accession>
<protein>
    <submittedName>
        <fullName evidence="8">Trk potassium uptake system protein TrkA</fullName>
    </submittedName>
</protein>
<dbReference type="SUPFAM" id="SSF116726">
    <property type="entry name" value="TrkA C-terminal domain-like"/>
    <property type="match status" value="1"/>
</dbReference>
<feature type="domain" description="RCK N-terminal" evidence="6">
    <location>
        <begin position="1"/>
        <end position="123"/>
    </location>
</feature>
<keyword evidence="1" id="KW-0813">Transport</keyword>
<dbReference type="Gene3D" id="3.40.50.720">
    <property type="entry name" value="NAD(P)-binding Rossmann-like Domain"/>
    <property type="match status" value="2"/>
</dbReference>
<organism evidence="8">
    <name type="scientific">hydrothermal vent metagenome</name>
    <dbReference type="NCBI Taxonomy" id="652676"/>
    <lineage>
        <taxon>unclassified sequences</taxon>
        <taxon>metagenomes</taxon>
        <taxon>ecological metagenomes</taxon>
    </lineage>
</organism>
<dbReference type="NCBIfam" id="NF007039">
    <property type="entry name" value="PRK09496.3-2"/>
    <property type="match status" value="1"/>
</dbReference>
<evidence type="ECO:0000256" key="1">
    <source>
        <dbReference type="ARBA" id="ARBA00022448"/>
    </source>
</evidence>
<evidence type="ECO:0000313" key="8">
    <source>
        <dbReference type="EMBL" id="VAX33616.1"/>
    </source>
</evidence>
<keyword evidence="3" id="KW-0630">Potassium</keyword>
<dbReference type="InterPro" id="IPR006036">
    <property type="entry name" value="K_uptake_TrkA"/>
</dbReference>
<dbReference type="NCBIfam" id="NF007032">
    <property type="entry name" value="PRK09496.1-4"/>
    <property type="match status" value="1"/>
</dbReference>
<dbReference type="Pfam" id="PF02080">
    <property type="entry name" value="TrkA_C"/>
    <property type="match status" value="1"/>
</dbReference>
<gene>
    <name evidence="8" type="ORF">MNBD_NITROSPIRAE03-1000</name>
</gene>
<dbReference type="Pfam" id="PF02254">
    <property type="entry name" value="TrkA_N"/>
    <property type="match status" value="2"/>
</dbReference>
<dbReference type="InterPro" id="IPR036291">
    <property type="entry name" value="NAD(P)-bd_dom_sf"/>
</dbReference>
<dbReference type="InterPro" id="IPR036721">
    <property type="entry name" value="RCK_C_sf"/>
</dbReference>
<evidence type="ECO:0000259" key="6">
    <source>
        <dbReference type="PROSITE" id="PS51201"/>
    </source>
</evidence>
<dbReference type="PANTHER" id="PTHR43833">
    <property type="entry name" value="POTASSIUM CHANNEL PROTEIN 2-RELATED-RELATED"/>
    <property type="match status" value="1"/>
</dbReference>
<evidence type="ECO:0000256" key="4">
    <source>
        <dbReference type="ARBA" id="ARBA00023027"/>
    </source>
</evidence>
<dbReference type="NCBIfam" id="NF007031">
    <property type="entry name" value="PRK09496.1-2"/>
    <property type="match status" value="1"/>
</dbReference>
<dbReference type="EMBL" id="UOGI01000189">
    <property type="protein sequence ID" value="VAX33616.1"/>
    <property type="molecule type" value="Genomic_DNA"/>
</dbReference>
<evidence type="ECO:0000256" key="2">
    <source>
        <dbReference type="ARBA" id="ARBA00022538"/>
    </source>
</evidence>
<feature type="domain" description="RCK N-terminal" evidence="6">
    <location>
        <begin position="231"/>
        <end position="348"/>
    </location>
</feature>
<evidence type="ECO:0000256" key="3">
    <source>
        <dbReference type="ARBA" id="ARBA00022958"/>
    </source>
</evidence>
<dbReference type="PANTHER" id="PTHR43833:SF5">
    <property type="entry name" value="TRK SYSTEM POTASSIUM UPTAKE PROTEIN TRKA"/>
    <property type="match status" value="1"/>
</dbReference>
<evidence type="ECO:0000256" key="5">
    <source>
        <dbReference type="ARBA" id="ARBA00023065"/>
    </source>
</evidence>
<dbReference type="GO" id="GO:0005886">
    <property type="term" value="C:plasma membrane"/>
    <property type="evidence" value="ECO:0007669"/>
    <property type="project" value="InterPro"/>
</dbReference>
<dbReference type="InterPro" id="IPR003148">
    <property type="entry name" value="RCK_N"/>
</dbReference>
<dbReference type="PROSITE" id="PS51202">
    <property type="entry name" value="RCK_C"/>
    <property type="match status" value="1"/>
</dbReference>
<dbReference type="GO" id="GO:0015079">
    <property type="term" value="F:potassium ion transmembrane transporter activity"/>
    <property type="evidence" value="ECO:0007669"/>
    <property type="project" value="InterPro"/>
</dbReference>
<evidence type="ECO:0000259" key="7">
    <source>
        <dbReference type="PROSITE" id="PS51202"/>
    </source>
</evidence>
<keyword evidence="2" id="KW-0633">Potassium transport</keyword>
<dbReference type="PROSITE" id="PS51201">
    <property type="entry name" value="RCK_N"/>
    <property type="match status" value="2"/>
</dbReference>
<dbReference type="Gene3D" id="3.30.70.1450">
    <property type="entry name" value="Regulator of K+ conductance, C-terminal domain"/>
    <property type="match status" value="1"/>
</dbReference>
<proteinExistence type="predicted"/>
<feature type="non-terminal residue" evidence="8">
    <location>
        <position position="391"/>
    </location>
</feature>
<reference evidence="8" key="1">
    <citation type="submission" date="2018-06" db="EMBL/GenBank/DDBJ databases">
        <authorList>
            <person name="Zhirakovskaya E."/>
        </authorList>
    </citation>
    <scope>NUCLEOTIDE SEQUENCE</scope>
</reference>
<keyword evidence="4" id="KW-0520">NAD</keyword>
<keyword evidence="5" id="KW-0406">Ion transport</keyword>
<dbReference type="InterPro" id="IPR006037">
    <property type="entry name" value="RCK_C"/>
</dbReference>
<dbReference type="AlphaFoldDB" id="A0A3B1CSN9"/>
<dbReference type="InterPro" id="IPR050721">
    <property type="entry name" value="Trk_Ktr_HKT_K-transport"/>
</dbReference>